<comment type="caution">
    <text evidence="1">The sequence shown here is derived from an EMBL/GenBank/DDBJ whole genome shotgun (WGS) entry which is preliminary data.</text>
</comment>
<dbReference type="EMBL" id="JAMDNP010000011">
    <property type="protein sequence ID" value="MCY9760395.1"/>
    <property type="molecule type" value="Genomic_DNA"/>
</dbReference>
<keyword evidence="2" id="KW-1185">Reference proteome</keyword>
<accession>A0ABT4GUM1</accession>
<proteinExistence type="predicted"/>
<reference evidence="1 2" key="1">
    <citation type="submission" date="2022-05" db="EMBL/GenBank/DDBJ databases">
        <title>Genome Sequencing of Bee-Associated Microbes.</title>
        <authorList>
            <person name="Dunlap C."/>
        </authorList>
    </citation>
    <scope>NUCLEOTIDE SEQUENCE [LARGE SCALE GENOMIC DNA]</scope>
    <source>
        <strain evidence="1 2">NRRL B-04010</strain>
    </source>
</reference>
<evidence type="ECO:0000313" key="1">
    <source>
        <dbReference type="EMBL" id="MCY9760395.1"/>
    </source>
</evidence>
<dbReference type="RefSeq" id="WP_268599574.1">
    <property type="nucleotide sequence ID" value="NZ_JAMDNP010000011.1"/>
</dbReference>
<protein>
    <submittedName>
        <fullName evidence="1">Uncharacterized protein</fullName>
    </submittedName>
</protein>
<evidence type="ECO:0000313" key="2">
    <source>
        <dbReference type="Proteomes" id="UP001527181"/>
    </source>
</evidence>
<organism evidence="1 2">
    <name type="scientific">Paenibacillus alvei</name>
    <name type="common">Bacillus alvei</name>
    <dbReference type="NCBI Taxonomy" id="44250"/>
    <lineage>
        <taxon>Bacteria</taxon>
        <taxon>Bacillati</taxon>
        <taxon>Bacillota</taxon>
        <taxon>Bacilli</taxon>
        <taxon>Bacillales</taxon>
        <taxon>Paenibacillaceae</taxon>
        <taxon>Paenibacillus</taxon>
    </lineage>
</organism>
<gene>
    <name evidence="1" type="ORF">M5X12_07370</name>
</gene>
<name>A0ABT4GUM1_PAEAL</name>
<sequence length="100" mass="11023">MNDRITLTSPVYEIVDIQRRTKADTMKDWRQGDRIRFSTVMKSVGGASGGGVYASMYGAENLTQGTSVFKSQTQLSGFFGLGTDSYYDKAATFTIQEINS</sequence>
<dbReference type="Proteomes" id="UP001527181">
    <property type="component" value="Unassembled WGS sequence"/>
</dbReference>